<dbReference type="PANTHER" id="PTHR43720">
    <property type="entry name" value="2-AMINOMUCONIC SEMIALDEHYDE DEHYDROGENASE"/>
    <property type="match status" value="1"/>
</dbReference>
<evidence type="ECO:0000256" key="2">
    <source>
        <dbReference type="ARBA" id="ARBA00023002"/>
    </source>
</evidence>
<dbReference type="InterPro" id="IPR016163">
    <property type="entry name" value="Ald_DH_C"/>
</dbReference>
<feature type="domain" description="Aldehyde dehydrogenase" evidence="6">
    <location>
        <begin position="179"/>
        <end position="389"/>
    </location>
</feature>
<keyword evidence="2 5" id="KW-0560">Oxidoreductase</keyword>
<dbReference type="InterPro" id="IPR029510">
    <property type="entry name" value="Ald_DH_CS_GLU"/>
</dbReference>
<evidence type="ECO:0000256" key="1">
    <source>
        <dbReference type="ARBA" id="ARBA00009986"/>
    </source>
</evidence>
<dbReference type="InterPro" id="IPR015590">
    <property type="entry name" value="Aldehyde_DH_dom"/>
</dbReference>
<dbReference type="Pfam" id="PF00171">
    <property type="entry name" value="Aldedh"/>
    <property type="match status" value="2"/>
</dbReference>
<keyword evidence="3" id="KW-0520">NAD</keyword>
<dbReference type="EnsemblMetazoa" id="BGLB013136-RB">
    <property type="protein sequence ID" value="BGLB013136-PB"/>
    <property type="gene ID" value="BGLB013136"/>
</dbReference>
<evidence type="ECO:0000313" key="8">
    <source>
        <dbReference type="Proteomes" id="UP000076420"/>
    </source>
</evidence>
<evidence type="ECO:0000313" key="7">
    <source>
        <dbReference type="EnsemblMetazoa" id="BGLB013136-PB"/>
    </source>
</evidence>
<dbReference type="SUPFAM" id="SSF53720">
    <property type="entry name" value="ALDH-like"/>
    <property type="match status" value="1"/>
</dbReference>
<name>A0A2C9K4M8_BIOGL</name>
<reference evidence="7" key="1">
    <citation type="submission" date="2020-05" db="UniProtKB">
        <authorList>
            <consortium name="EnsemblMetazoa"/>
        </authorList>
    </citation>
    <scope>IDENTIFICATION</scope>
    <source>
        <strain evidence="7">BB02</strain>
    </source>
</reference>
<evidence type="ECO:0000259" key="6">
    <source>
        <dbReference type="Pfam" id="PF00171"/>
    </source>
</evidence>
<dbReference type="VEuPathDB" id="VectorBase:BGLAX_048926"/>
<comment type="similarity">
    <text evidence="1 5">Belongs to the aldehyde dehydrogenase family.</text>
</comment>
<dbReference type="Gene3D" id="3.40.309.10">
    <property type="entry name" value="Aldehyde Dehydrogenase, Chain A, domain 2"/>
    <property type="match status" value="1"/>
</dbReference>
<dbReference type="Proteomes" id="UP000076420">
    <property type="component" value="Unassembled WGS sequence"/>
</dbReference>
<evidence type="ECO:0000256" key="4">
    <source>
        <dbReference type="PROSITE-ProRule" id="PRU10007"/>
    </source>
</evidence>
<accession>A0A2C9K4M8</accession>
<feature type="domain" description="Aldehyde dehydrogenase" evidence="6">
    <location>
        <begin position="62"/>
        <end position="170"/>
    </location>
</feature>
<proteinExistence type="inferred from homology"/>
<evidence type="ECO:0000256" key="3">
    <source>
        <dbReference type="ARBA" id="ARBA00023027"/>
    </source>
</evidence>
<dbReference type="InterPro" id="IPR016160">
    <property type="entry name" value="Ald_DH_CS_CYS"/>
</dbReference>
<gene>
    <name evidence="7" type="primary">106051141</name>
</gene>
<protein>
    <recommendedName>
        <fullName evidence="6">Aldehyde dehydrogenase domain-containing protein</fullName>
    </recommendedName>
</protein>
<dbReference type="InterPro" id="IPR016161">
    <property type="entry name" value="Ald_DH/histidinol_DH"/>
</dbReference>
<dbReference type="GO" id="GO:0016620">
    <property type="term" value="F:oxidoreductase activity, acting on the aldehyde or oxo group of donors, NAD or NADP as acceptor"/>
    <property type="evidence" value="ECO:0007669"/>
    <property type="project" value="InterPro"/>
</dbReference>
<dbReference type="AlphaFoldDB" id="A0A2C9K4M8"/>
<sequence length="392" mass="43257">MHSGISGLEYCSPDGKWYQVQTLPSTIHRCPLEGLVLDTTRKMSQLVTVNNFIDGKFVMTKEYLDSFDPSTGQVWARVSNSSADEVDTAVQAAEKAFPRWSVTPVEQRSKLMLKIADLIEARLDEFAEVESHDQGKPVSLAKRIDIPRLIHNFRYFATYCLHDLNRIAPTSPLHFFDSCVPKGVINIVYGYGWTAGTALVEHPRVPLISFTGGTATGEVIRKSAAHLNKRFSLELGGKNPAIIFDDCSFEKCVETTIRSSFVNQGEVCLCTSRIFVQRGIYEKFLEAFVAKAKALVVGDPKDPNTFCGALISKQHREKVVGYIEGARSGGATIRCGHGVEHLSLPDRCQNGYFVQPTVISDLPDSAPAMTDEIFGPVTCVVPFDDEAEVSLN</sequence>
<dbReference type="PROSITE" id="PS00687">
    <property type="entry name" value="ALDEHYDE_DEHYDR_GLU"/>
    <property type="match status" value="1"/>
</dbReference>
<dbReference type="VEuPathDB" id="VectorBase:BGLB013136"/>
<feature type="active site" evidence="4">
    <location>
        <position position="234"/>
    </location>
</feature>
<dbReference type="InterPro" id="IPR016162">
    <property type="entry name" value="Ald_DH_N"/>
</dbReference>
<dbReference type="STRING" id="6526.A0A2C9K4M8"/>
<dbReference type="PANTHER" id="PTHR43720:SF2">
    <property type="entry name" value="2-AMINOMUCONIC SEMIALDEHYDE DEHYDROGENASE"/>
    <property type="match status" value="1"/>
</dbReference>
<dbReference type="Gene3D" id="3.40.605.10">
    <property type="entry name" value="Aldehyde Dehydrogenase, Chain A, domain 1"/>
    <property type="match status" value="2"/>
</dbReference>
<dbReference type="PROSITE" id="PS00070">
    <property type="entry name" value="ALDEHYDE_DEHYDR_CYS"/>
    <property type="match status" value="1"/>
</dbReference>
<evidence type="ECO:0000256" key="5">
    <source>
        <dbReference type="RuleBase" id="RU003345"/>
    </source>
</evidence>
<dbReference type="OrthoDB" id="310895at2759"/>
<dbReference type="KEGG" id="bgt:106051141"/>
<organism evidence="7 8">
    <name type="scientific">Biomphalaria glabrata</name>
    <name type="common">Bloodfluke planorb</name>
    <name type="synonym">Freshwater snail</name>
    <dbReference type="NCBI Taxonomy" id="6526"/>
    <lineage>
        <taxon>Eukaryota</taxon>
        <taxon>Metazoa</taxon>
        <taxon>Spiralia</taxon>
        <taxon>Lophotrochozoa</taxon>
        <taxon>Mollusca</taxon>
        <taxon>Gastropoda</taxon>
        <taxon>Heterobranchia</taxon>
        <taxon>Euthyneura</taxon>
        <taxon>Panpulmonata</taxon>
        <taxon>Hygrophila</taxon>
        <taxon>Lymnaeoidea</taxon>
        <taxon>Planorbidae</taxon>
        <taxon>Biomphalaria</taxon>
    </lineage>
</organism>